<dbReference type="AlphaFoldDB" id="A0A173S4R8"/>
<dbReference type="Proteomes" id="UP000095679">
    <property type="component" value="Unassembled WGS sequence"/>
</dbReference>
<evidence type="ECO:0000313" key="2">
    <source>
        <dbReference type="EMBL" id="CUM85221.1"/>
    </source>
</evidence>
<evidence type="ECO:0000313" key="4">
    <source>
        <dbReference type="Proteomes" id="UP000095390"/>
    </source>
</evidence>
<dbReference type="Pfam" id="PF07009">
    <property type="entry name" value="NusG_II"/>
    <property type="match status" value="1"/>
</dbReference>
<evidence type="ECO:0000313" key="3">
    <source>
        <dbReference type="EMBL" id="CUO73577.1"/>
    </source>
</evidence>
<proteinExistence type="predicted"/>
<dbReference type="RefSeq" id="WP_055182422.1">
    <property type="nucleotide sequence ID" value="NZ_BLYK01000023.1"/>
</dbReference>
<organism evidence="2 4">
    <name type="scientific">Anaerobutyricum hallii</name>
    <dbReference type="NCBI Taxonomy" id="39488"/>
    <lineage>
        <taxon>Bacteria</taxon>
        <taxon>Bacillati</taxon>
        <taxon>Bacillota</taxon>
        <taxon>Clostridia</taxon>
        <taxon>Lachnospirales</taxon>
        <taxon>Lachnospiraceae</taxon>
        <taxon>Anaerobutyricum</taxon>
    </lineage>
</organism>
<sequence>MHRNGLDSTKKSYKNDILLILFFLIIGIGAFAFMQLQGKRGAEVKVSVNNKEYGTYSLDKNQTVTIGEDDWENILIIKDGKASMAKADCPDKICVNHAAISKKGETIVCLPHKVVVEVVDENGTQDGNQIDIISK</sequence>
<protein>
    <submittedName>
        <fullName evidence="2">Uncharacterized protein conserved in bacteria</fullName>
    </submittedName>
</protein>
<feature type="transmembrane region" description="Helical" evidence="1">
    <location>
        <begin position="17"/>
        <end position="36"/>
    </location>
</feature>
<name>A0A173S4R8_9FIRM</name>
<evidence type="ECO:0000313" key="5">
    <source>
        <dbReference type="Proteomes" id="UP000095679"/>
    </source>
</evidence>
<dbReference type="Gene3D" id="2.60.320.10">
    <property type="entry name" value="N-utilization substance G protein NusG, insert domain"/>
    <property type="match status" value="1"/>
</dbReference>
<dbReference type="Proteomes" id="UP000095390">
    <property type="component" value="Unassembled WGS sequence"/>
</dbReference>
<evidence type="ECO:0000256" key="1">
    <source>
        <dbReference type="SAM" id="Phobius"/>
    </source>
</evidence>
<dbReference type="EMBL" id="CYYC01000005">
    <property type="protein sequence ID" value="CUM85221.1"/>
    <property type="molecule type" value="Genomic_DNA"/>
</dbReference>
<dbReference type="CDD" id="cd09911">
    <property type="entry name" value="Lin0431_like"/>
    <property type="match status" value="1"/>
</dbReference>
<dbReference type="InterPro" id="IPR038690">
    <property type="entry name" value="NusG_2_sf"/>
</dbReference>
<accession>A0A173S4R8</accession>
<keyword evidence="1" id="KW-1133">Transmembrane helix</keyword>
<keyword evidence="1" id="KW-0472">Membrane</keyword>
<reference evidence="4 5" key="1">
    <citation type="submission" date="2015-09" db="EMBL/GenBank/DDBJ databases">
        <authorList>
            <consortium name="Pathogen Informatics"/>
        </authorList>
    </citation>
    <scope>NUCLEOTIDE SEQUENCE [LARGE SCALE GENOMIC DNA]</scope>
    <source>
        <strain evidence="3 5">2789STDY5834835</strain>
        <strain evidence="2 4">2789STDY5834966</strain>
    </source>
</reference>
<dbReference type="EMBL" id="CYZL01000022">
    <property type="protein sequence ID" value="CUO73577.1"/>
    <property type="molecule type" value="Genomic_DNA"/>
</dbReference>
<keyword evidence="1" id="KW-0812">Transmembrane</keyword>
<gene>
    <name evidence="3" type="ORF">ERS852450_02315</name>
    <name evidence="2" type="ORF">ERS852578_00663</name>
</gene>